<sequence>MSAQYHADEANIALEEDAKPIESEWDAWLQVLVSHLCVFNSFGFINAFGIFQQYYSTTLDLPPSTISWIGSSQVFLVYFVGTFSGRTLDLGHYRLTLFAGLSLQIVGIFTSSVSTQYWQLLLSQGICKGLGDGLVFCPAVANAATHFAGNKWRVMAISSVACGGATGGMVFPAIALTLLHRINFPWTVRIMGFVMLFNAFIILSLAASKPGKRKRGPLVEWKAFAEPPYLLYNISMFFGFIGVWLAYFYVRPFSRNVLHVSERTSFNLILLVNGVGVPGRLVPALIADRLLGPINTFIPVMLFAGAFLFIWISISSVAGVTVFTIFYGFFGAGVQSLLQAALASLNSDPKRVGIRIGMGFSVVGIASLIGSPIGGALIEKADGAYLYAQVFAGSMMVAGSFVLVAARVSKTGWKLRERV</sequence>
<dbReference type="PANTHER" id="PTHR11360">
    <property type="entry name" value="MONOCARBOXYLATE TRANSPORTER"/>
    <property type="match status" value="1"/>
</dbReference>
<dbReference type="Gene3D" id="1.20.1250.20">
    <property type="entry name" value="MFS general substrate transporter like domains"/>
    <property type="match status" value="1"/>
</dbReference>
<reference evidence="4" key="1">
    <citation type="journal article" date="2020" name="Stud. Mycol.">
        <title>101 Dothideomycetes genomes: a test case for predicting lifestyles and emergence of pathogens.</title>
        <authorList>
            <person name="Haridas S."/>
            <person name="Albert R."/>
            <person name="Binder M."/>
            <person name="Bloem J."/>
            <person name="Labutti K."/>
            <person name="Salamov A."/>
            <person name="Andreopoulos B."/>
            <person name="Baker S."/>
            <person name="Barry K."/>
            <person name="Bills G."/>
            <person name="Bluhm B."/>
            <person name="Cannon C."/>
            <person name="Castanera R."/>
            <person name="Culley D."/>
            <person name="Daum C."/>
            <person name="Ezra D."/>
            <person name="Gonzalez J."/>
            <person name="Henrissat B."/>
            <person name="Kuo A."/>
            <person name="Liang C."/>
            <person name="Lipzen A."/>
            <person name="Lutzoni F."/>
            <person name="Magnuson J."/>
            <person name="Mondo S."/>
            <person name="Nolan M."/>
            <person name="Ohm R."/>
            <person name="Pangilinan J."/>
            <person name="Park H.-J."/>
            <person name="Ramirez L."/>
            <person name="Alfaro M."/>
            <person name="Sun H."/>
            <person name="Tritt A."/>
            <person name="Yoshinaga Y."/>
            <person name="Zwiers L.-H."/>
            <person name="Turgeon B."/>
            <person name="Goodwin S."/>
            <person name="Spatafora J."/>
            <person name="Crous P."/>
            <person name="Grigoriev I."/>
        </authorList>
    </citation>
    <scope>NUCLEOTIDE SEQUENCE</scope>
    <source>
        <strain evidence="4">CBS 269.34</strain>
    </source>
</reference>
<comment type="subcellular location">
    <subcellularLocation>
        <location evidence="1">Membrane</location>
        <topology evidence="1">Multi-pass membrane protein</topology>
    </subcellularLocation>
</comment>
<proteinExistence type="inferred from homology"/>
<gene>
    <name evidence="4" type="ORF">BU16DRAFT_522767</name>
</gene>
<feature type="transmembrane region" description="Helical" evidence="3">
    <location>
        <begin position="95"/>
        <end position="118"/>
    </location>
</feature>
<evidence type="ECO:0000313" key="4">
    <source>
        <dbReference type="EMBL" id="KAF2501881.1"/>
    </source>
</evidence>
<accession>A0A6A6RBF0</accession>
<dbReference type="GO" id="GO:0022857">
    <property type="term" value="F:transmembrane transporter activity"/>
    <property type="evidence" value="ECO:0007669"/>
    <property type="project" value="InterPro"/>
</dbReference>
<feature type="transmembrane region" description="Helical" evidence="3">
    <location>
        <begin position="65"/>
        <end position="83"/>
    </location>
</feature>
<feature type="transmembrane region" description="Helical" evidence="3">
    <location>
        <begin position="160"/>
        <end position="180"/>
    </location>
</feature>
<dbReference type="InterPro" id="IPR050327">
    <property type="entry name" value="Proton-linked_MCT"/>
</dbReference>
<evidence type="ECO:0000256" key="3">
    <source>
        <dbReference type="SAM" id="Phobius"/>
    </source>
</evidence>
<evidence type="ECO:0000256" key="2">
    <source>
        <dbReference type="ARBA" id="ARBA00006727"/>
    </source>
</evidence>
<protein>
    <submittedName>
        <fullName evidence="4">MFS general substrate transporter</fullName>
    </submittedName>
</protein>
<feature type="transmembrane region" description="Helical" evidence="3">
    <location>
        <begin position="27"/>
        <end position="45"/>
    </location>
</feature>
<dbReference type="AlphaFoldDB" id="A0A6A6RBF0"/>
<feature type="transmembrane region" description="Helical" evidence="3">
    <location>
        <begin position="384"/>
        <end position="406"/>
    </location>
</feature>
<dbReference type="Pfam" id="PF07690">
    <property type="entry name" value="MFS_1"/>
    <property type="match status" value="1"/>
</dbReference>
<dbReference type="PANTHER" id="PTHR11360:SF130">
    <property type="entry name" value="MAJOR FACILITATOR SUPERFAMILY (MFS) PROFILE DOMAIN-CONTAINING PROTEIN-RELATED"/>
    <property type="match status" value="1"/>
</dbReference>
<feature type="transmembrane region" description="Helical" evidence="3">
    <location>
        <begin position="294"/>
        <end position="314"/>
    </location>
</feature>
<keyword evidence="3" id="KW-0472">Membrane</keyword>
<evidence type="ECO:0000313" key="5">
    <source>
        <dbReference type="Proteomes" id="UP000799750"/>
    </source>
</evidence>
<evidence type="ECO:0000256" key="1">
    <source>
        <dbReference type="ARBA" id="ARBA00004141"/>
    </source>
</evidence>
<feature type="transmembrane region" description="Helical" evidence="3">
    <location>
        <begin position="357"/>
        <end position="378"/>
    </location>
</feature>
<comment type="similarity">
    <text evidence="2">Belongs to the major facilitator superfamily. Monocarboxylate porter (TC 2.A.1.13) family.</text>
</comment>
<keyword evidence="5" id="KW-1185">Reference proteome</keyword>
<keyword evidence="3" id="KW-1133">Transmembrane helix</keyword>
<dbReference type="InterPro" id="IPR011701">
    <property type="entry name" value="MFS"/>
</dbReference>
<dbReference type="EMBL" id="MU004182">
    <property type="protein sequence ID" value="KAF2501881.1"/>
    <property type="molecule type" value="Genomic_DNA"/>
</dbReference>
<name>A0A6A6RBF0_9PEZI</name>
<organism evidence="4 5">
    <name type="scientific">Lophium mytilinum</name>
    <dbReference type="NCBI Taxonomy" id="390894"/>
    <lineage>
        <taxon>Eukaryota</taxon>
        <taxon>Fungi</taxon>
        <taxon>Dikarya</taxon>
        <taxon>Ascomycota</taxon>
        <taxon>Pezizomycotina</taxon>
        <taxon>Dothideomycetes</taxon>
        <taxon>Pleosporomycetidae</taxon>
        <taxon>Mytilinidiales</taxon>
        <taxon>Mytilinidiaceae</taxon>
        <taxon>Lophium</taxon>
    </lineage>
</organism>
<dbReference type="GO" id="GO:0016020">
    <property type="term" value="C:membrane"/>
    <property type="evidence" value="ECO:0007669"/>
    <property type="project" value="UniProtKB-SubCell"/>
</dbReference>
<dbReference type="Proteomes" id="UP000799750">
    <property type="component" value="Unassembled WGS sequence"/>
</dbReference>
<dbReference type="SUPFAM" id="SSF103473">
    <property type="entry name" value="MFS general substrate transporter"/>
    <property type="match status" value="1"/>
</dbReference>
<feature type="transmembrane region" description="Helical" evidence="3">
    <location>
        <begin position="320"/>
        <end position="345"/>
    </location>
</feature>
<dbReference type="InterPro" id="IPR036259">
    <property type="entry name" value="MFS_trans_sf"/>
</dbReference>
<keyword evidence="3" id="KW-0812">Transmembrane</keyword>
<feature type="transmembrane region" description="Helical" evidence="3">
    <location>
        <begin position="229"/>
        <end position="248"/>
    </location>
</feature>
<feature type="transmembrane region" description="Helical" evidence="3">
    <location>
        <begin position="186"/>
        <end position="208"/>
    </location>
</feature>
<dbReference type="OrthoDB" id="6499973at2759"/>